<dbReference type="Pfam" id="PF17807">
    <property type="entry name" value="zf-UBP_var"/>
    <property type="match status" value="1"/>
</dbReference>
<dbReference type="FunFam" id="3.30.40.10:FF:000396">
    <property type="entry name" value="Ubiquitin carboxyl-terminal hydrolase"/>
    <property type="match status" value="1"/>
</dbReference>
<keyword evidence="1" id="KW-0863">Zinc-finger</keyword>
<dbReference type="PANTHER" id="PTHR24007">
    <property type="entry name" value="BRCA1-ASSOCIATED PROTEIN"/>
    <property type="match status" value="1"/>
</dbReference>
<dbReference type="InterPro" id="IPR001607">
    <property type="entry name" value="Znf_UBP"/>
</dbReference>
<feature type="non-terminal residue" evidence="3">
    <location>
        <position position="319"/>
    </location>
</feature>
<dbReference type="Gene3D" id="3.30.40.10">
    <property type="entry name" value="Zinc/RING finger domain, C3HC4 (zinc finger)"/>
    <property type="match status" value="2"/>
</dbReference>
<dbReference type="PANTHER" id="PTHR24007:SF7">
    <property type="entry name" value="BRCA1-ASSOCIATED PROTEIN"/>
    <property type="match status" value="1"/>
</dbReference>
<dbReference type="GO" id="GO:0008270">
    <property type="term" value="F:zinc ion binding"/>
    <property type="evidence" value="ECO:0007669"/>
    <property type="project" value="UniProtKB-KW"/>
</dbReference>
<organism evidence="3 4">
    <name type="scientific">Hericium alpestre</name>
    <dbReference type="NCBI Taxonomy" id="135208"/>
    <lineage>
        <taxon>Eukaryota</taxon>
        <taxon>Fungi</taxon>
        <taxon>Dikarya</taxon>
        <taxon>Basidiomycota</taxon>
        <taxon>Agaricomycotina</taxon>
        <taxon>Agaricomycetes</taxon>
        <taxon>Russulales</taxon>
        <taxon>Hericiaceae</taxon>
        <taxon>Hericium</taxon>
    </lineage>
</organism>
<proteinExistence type="predicted"/>
<dbReference type="SUPFAM" id="SSF57850">
    <property type="entry name" value="RING/U-box"/>
    <property type="match status" value="2"/>
</dbReference>
<protein>
    <recommendedName>
        <fullName evidence="2">UBP-type domain-containing protein</fullName>
    </recommendedName>
</protein>
<dbReference type="InterPro" id="IPR041432">
    <property type="entry name" value="UBP13_Znf-UBP_var"/>
</dbReference>
<gene>
    <name evidence="3" type="ORF">EWM64_g9698</name>
</gene>
<dbReference type="OrthoDB" id="361536at2759"/>
<keyword evidence="4" id="KW-1185">Reference proteome</keyword>
<name>A0A4Y9ZIP0_9AGAM</name>
<feature type="domain" description="UBP-type" evidence="2">
    <location>
        <begin position="161"/>
        <end position="270"/>
    </location>
</feature>
<dbReference type="GO" id="GO:0005737">
    <property type="term" value="C:cytoplasm"/>
    <property type="evidence" value="ECO:0007669"/>
    <property type="project" value="TreeGrafter"/>
</dbReference>
<comment type="caution">
    <text evidence="3">The sequence shown here is derived from an EMBL/GenBank/DDBJ whole genome shotgun (WGS) entry which is preliminary data.</text>
</comment>
<dbReference type="AlphaFoldDB" id="A0A4Y9ZIP0"/>
<evidence type="ECO:0000259" key="2">
    <source>
        <dbReference type="PROSITE" id="PS50271"/>
    </source>
</evidence>
<accession>A0A4Y9ZIP0</accession>
<evidence type="ECO:0000256" key="1">
    <source>
        <dbReference type="PROSITE-ProRule" id="PRU00502"/>
    </source>
</evidence>
<dbReference type="GO" id="GO:0016567">
    <property type="term" value="P:protein ubiquitination"/>
    <property type="evidence" value="ECO:0007669"/>
    <property type="project" value="TreeGrafter"/>
</dbReference>
<dbReference type="EMBL" id="SFCI01002156">
    <property type="protein sequence ID" value="TFY74314.1"/>
    <property type="molecule type" value="Genomic_DNA"/>
</dbReference>
<dbReference type="SMART" id="SM00290">
    <property type="entry name" value="ZnF_UBP"/>
    <property type="match status" value="2"/>
</dbReference>
<dbReference type="Proteomes" id="UP000298061">
    <property type="component" value="Unassembled WGS sequence"/>
</dbReference>
<sequence length="319" mass="35009">MATDLSELARLQPPKLSQAVHREECTQCFDNQDNPLGIDVCLTCFNGGCLSTDRHHASTHFEKTGHHFALNVKRRLKPSAQRSDEEEPPAKMTKLAIVEDREEDKYEFVTTLKDWKLDPQNGKELPEASSDPLVKSLVNGVMTSMSSARQSEVKAWEEEILPCEHTLTLEQIVTGPIKASGLAQCNKCDLKENLWLCLTCGSLGCGRAQYGGTGGHGHGLEHYEETSHPVSVKLGTITPEGNADIYCYACNDAKLDPELSAHLANFGINVQTQTKTEKSMTELQIEHNLKFDFSLTDESGKALEPVFGPGLTGLANLGN</sequence>
<dbReference type="STRING" id="135208.A0A4Y9ZIP0"/>
<dbReference type="PROSITE" id="PS50271">
    <property type="entry name" value="ZF_UBP"/>
    <property type="match status" value="1"/>
</dbReference>
<evidence type="ECO:0000313" key="4">
    <source>
        <dbReference type="Proteomes" id="UP000298061"/>
    </source>
</evidence>
<dbReference type="InterPro" id="IPR013083">
    <property type="entry name" value="Znf_RING/FYVE/PHD"/>
</dbReference>
<dbReference type="GO" id="GO:0061630">
    <property type="term" value="F:ubiquitin protein ligase activity"/>
    <property type="evidence" value="ECO:0007669"/>
    <property type="project" value="TreeGrafter"/>
</dbReference>
<keyword evidence="1" id="KW-0862">Zinc</keyword>
<evidence type="ECO:0000313" key="3">
    <source>
        <dbReference type="EMBL" id="TFY74314.1"/>
    </source>
</evidence>
<dbReference type="Pfam" id="PF02148">
    <property type="entry name" value="zf-UBP"/>
    <property type="match status" value="1"/>
</dbReference>
<keyword evidence="1" id="KW-0479">Metal-binding</keyword>
<reference evidence="3 4" key="1">
    <citation type="submission" date="2019-02" db="EMBL/GenBank/DDBJ databases">
        <title>Genome sequencing of the rare red list fungi Hericium alpestre (H. flagellum).</title>
        <authorList>
            <person name="Buettner E."/>
            <person name="Kellner H."/>
        </authorList>
    </citation>
    <scope>NUCLEOTIDE SEQUENCE [LARGE SCALE GENOMIC DNA]</scope>
    <source>
        <strain evidence="3 4">DSM 108284</strain>
    </source>
</reference>
<dbReference type="FunFam" id="3.30.40.10:FF:000587">
    <property type="entry name" value="Ubiquitin carboxyl-terminal hydrolase"/>
    <property type="match status" value="1"/>
</dbReference>
<dbReference type="GO" id="GO:0007265">
    <property type="term" value="P:Ras protein signal transduction"/>
    <property type="evidence" value="ECO:0007669"/>
    <property type="project" value="TreeGrafter"/>
</dbReference>